<dbReference type="RefSeq" id="WP_048464312.1">
    <property type="nucleotide sequence ID" value="NZ_LABX01000101.1"/>
</dbReference>
<dbReference type="OrthoDB" id="7199938at2"/>
<reference evidence="1 2" key="1">
    <citation type="submission" date="2015-03" db="EMBL/GenBank/DDBJ databases">
        <title>Genome sequencing of Methylobacterium aquaticum DSM16371 type strain.</title>
        <authorList>
            <person name="Chaudhry V."/>
            <person name="Patil P.B."/>
        </authorList>
    </citation>
    <scope>NUCLEOTIDE SEQUENCE [LARGE SCALE GENOMIC DNA]</scope>
    <source>
        <strain evidence="1 2">DSM 16371</strain>
    </source>
</reference>
<organism evidence="1 2">
    <name type="scientific">Methylobacterium aquaticum</name>
    <dbReference type="NCBI Taxonomy" id="270351"/>
    <lineage>
        <taxon>Bacteria</taxon>
        <taxon>Pseudomonadati</taxon>
        <taxon>Pseudomonadota</taxon>
        <taxon>Alphaproteobacteria</taxon>
        <taxon>Hyphomicrobiales</taxon>
        <taxon>Methylobacteriaceae</taxon>
        <taxon>Methylobacterium</taxon>
    </lineage>
</organism>
<accession>A0A0J6SM13</accession>
<sequence>MLPRDVYRAFNQAGNPLSGAYTPPKNDIIALLEYILDGLVAAGGDPGAIQSLRDQISFRPNPSIINLDRRTMFAARVGRAAAAAGIRRSRWIVVDDSTSRGVGDSGIGPWIYYVGRMMGAAGYPVTCNGWLGNGGNVSATFDPRIVFGNGWSGTNTPTVGGYLIVGFAGGTGAFTYTPLERVNTFEIIFTANASTGSVLVQIDDEPPVTVNTARSGGDQVFTQAFNTATLGYHTIRLYGVSGSAVYFVGMNAYDRNVKAIDVFSSGSSGSKASDWIVNQSPWSPLQLISQLDADQIIVGLGINDAGAIDNGQLTAATYQSQITTITQAAGANASVLLKTAIPSNPSAVSVQSMTAVAAAQYNVAKSLGVPLIDIQYMMGGPNGFGLNSQFGIMFDALHGNGACYWDVARNVYAAVGL</sequence>
<protein>
    <recommendedName>
        <fullName evidence="3">SGNH hydrolase-type esterase domain-containing protein</fullName>
    </recommendedName>
</protein>
<evidence type="ECO:0000313" key="1">
    <source>
        <dbReference type="EMBL" id="KMO34704.1"/>
    </source>
</evidence>
<dbReference type="InterPro" id="IPR036514">
    <property type="entry name" value="SGNH_hydro_sf"/>
</dbReference>
<dbReference type="GO" id="GO:0016788">
    <property type="term" value="F:hydrolase activity, acting on ester bonds"/>
    <property type="evidence" value="ECO:0007669"/>
    <property type="project" value="UniProtKB-ARBA"/>
</dbReference>
<comment type="caution">
    <text evidence="1">The sequence shown here is derived from an EMBL/GenBank/DDBJ whole genome shotgun (WGS) entry which is preliminary data.</text>
</comment>
<dbReference type="SUPFAM" id="SSF52266">
    <property type="entry name" value="SGNH hydrolase"/>
    <property type="match status" value="1"/>
</dbReference>
<dbReference type="PATRIC" id="fig|270351.6.peg.106"/>
<name>A0A0J6SM13_9HYPH</name>
<dbReference type="Gene3D" id="3.40.50.1110">
    <property type="entry name" value="SGNH hydrolase"/>
    <property type="match status" value="1"/>
</dbReference>
<dbReference type="Proteomes" id="UP000035929">
    <property type="component" value="Unassembled WGS sequence"/>
</dbReference>
<evidence type="ECO:0000313" key="2">
    <source>
        <dbReference type="Proteomes" id="UP000035929"/>
    </source>
</evidence>
<gene>
    <name evidence="1" type="ORF">VP06_13630</name>
</gene>
<proteinExistence type="predicted"/>
<evidence type="ECO:0008006" key="3">
    <source>
        <dbReference type="Google" id="ProtNLM"/>
    </source>
</evidence>
<dbReference type="EMBL" id="LABX01000101">
    <property type="protein sequence ID" value="KMO34704.1"/>
    <property type="molecule type" value="Genomic_DNA"/>
</dbReference>
<dbReference type="AlphaFoldDB" id="A0A0J6SM13"/>